<dbReference type="Proteomes" id="UP001177023">
    <property type="component" value="Unassembled WGS sequence"/>
</dbReference>
<feature type="non-terminal residue" evidence="1">
    <location>
        <position position="75"/>
    </location>
</feature>
<gene>
    <name evidence="1" type="ORF">MSPICULIGERA_LOCUS12581</name>
</gene>
<proteinExistence type="predicted"/>
<keyword evidence="2" id="KW-1185">Reference proteome</keyword>
<dbReference type="AlphaFoldDB" id="A0AA36CUK7"/>
<reference evidence="1" key="1">
    <citation type="submission" date="2023-06" db="EMBL/GenBank/DDBJ databases">
        <authorList>
            <person name="Delattre M."/>
        </authorList>
    </citation>
    <scope>NUCLEOTIDE SEQUENCE</scope>
    <source>
        <strain evidence="1">AF72</strain>
    </source>
</reference>
<evidence type="ECO:0000313" key="1">
    <source>
        <dbReference type="EMBL" id="CAJ0574241.1"/>
    </source>
</evidence>
<protein>
    <submittedName>
        <fullName evidence="1">Uncharacterized protein</fullName>
    </submittedName>
</protein>
<accession>A0AA36CUK7</accession>
<organism evidence="1 2">
    <name type="scientific">Mesorhabditis spiculigera</name>
    <dbReference type="NCBI Taxonomy" id="96644"/>
    <lineage>
        <taxon>Eukaryota</taxon>
        <taxon>Metazoa</taxon>
        <taxon>Ecdysozoa</taxon>
        <taxon>Nematoda</taxon>
        <taxon>Chromadorea</taxon>
        <taxon>Rhabditida</taxon>
        <taxon>Rhabditina</taxon>
        <taxon>Rhabditomorpha</taxon>
        <taxon>Rhabditoidea</taxon>
        <taxon>Rhabditidae</taxon>
        <taxon>Mesorhabditinae</taxon>
        <taxon>Mesorhabditis</taxon>
    </lineage>
</organism>
<dbReference type="EMBL" id="CATQJA010002628">
    <property type="protein sequence ID" value="CAJ0574241.1"/>
    <property type="molecule type" value="Genomic_DNA"/>
</dbReference>
<evidence type="ECO:0000313" key="2">
    <source>
        <dbReference type="Proteomes" id="UP001177023"/>
    </source>
</evidence>
<sequence>MKKWRLRPTTSLWGVGEAQPMEQQVTDQPLFDQDLCVDLQVHCTVPYAQAPRSQFRPVRSVTVESRYPECTWHDG</sequence>
<name>A0AA36CUK7_9BILA</name>
<comment type="caution">
    <text evidence="1">The sequence shown here is derived from an EMBL/GenBank/DDBJ whole genome shotgun (WGS) entry which is preliminary data.</text>
</comment>